<accession>A0A328U1X3</accession>
<evidence type="ECO:0000313" key="3">
    <source>
        <dbReference type="Proteomes" id="UP000249260"/>
    </source>
</evidence>
<keyword evidence="3" id="KW-1185">Reference proteome</keyword>
<dbReference type="EMBL" id="QLUW01000002">
    <property type="protein sequence ID" value="RAP76798.1"/>
    <property type="molecule type" value="Genomic_DNA"/>
</dbReference>
<dbReference type="Proteomes" id="UP000249260">
    <property type="component" value="Unassembled WGS sequence"/>
</dbReference>
<dbReference type="AlphaFoldDB" id="A0A328U1X3"/>
<sequence>MEVTLMAARKRKKTGIVRRKSSRVRRRSRIRKSRRAFRLGRKKLRRGRRTVSLVSANKYNRFFLPPHRTIRLKVQPRIWDRIAAELPPTYLAPDIDFVNHMKQFS</sequence>
<name>A0A328U1X3_9BACL</name>
<evidence type="ECO:0000256" key="1">
    <source>
        <dbReference type="SAM" id="MobiDB-lite"/>
    </source>
</evidence>
<reference evidence="2 3" key="1">
    <citation type="submission" date="2018-06" db="EMBL/GenBank/DDBJ databases">
        <title>Paenibacillus montanisoli sp. nov., isolated from mountain area soil.</title>
        <authorList>
            <person name="Wu M."/>
        </authorList>
    </citation>
    <scope>NUCLEOTIDE SEQUENCE [LARGE SCALE GENOMIC DNA]</scope>
    <source>
        <strain evidence="2 3">RA17</strain>
    </source>
</reference>
<gene>
    <name evidence="2" type="ORF">DL346_15785</name>
</gene>
<evidence type="ECO:0000313" key="2">
    <source>
        <dbReference type="EMBL" id="RAP76798.1"/>
    </source>
</evidence>
<feature type="region of interest" description="Disordered" evidence="1">
    <location>
        <begin position="10"/>
        <end position="32"/>
    </location>
</feature>
<organism evidence="2 3">
    <name type="scientific">Paenibacillus montanisoli</name>
    <dbReference type="NCBI Taxonomy" id="2081970"/>
    <lineage>
        <taxon>Bacteria</taxon>
        <taxon>Bacillati</taxon>
        <taxon>Bacillota</taxon>
        <taxon>Bacilli</taxon>
        <taxon>Bacillales</taxon>
        <taxon>Paenibacillaceae</taxon>
        <taxon>Paenibacillus</taxon>
    </lineage>
</organism>
<comment type="caution">
    <text evidence="2">The sequence shown here is derived from an EMBL/GenBank/DDBJ whole genome shotgun (WGS) entry which is preliminary data.</text>
</comment>
<proteinExistence type="predicted"/>
<protein>
    <submittedName>
        <fullName evidence="2">Uncharacterized protein</fullName>
    </submittedName>
</protein>